<keyword evidence="2" id="KW-1185">Reference proteome</keyword>
<sequence>METESVQRIIDILFPSRASLETQIFPAGEEFPPFTIEEVNRAVHRAQRKATAVGPDNITGRILSTVHLLCPSMLIGLYNQCVRDIAVPVG</sequence>
<name>A0AAV0WPJ8_9HEMI</name>
<comment type="caution">
    <text evidence="1">The sequence shown here is derived from an EMBL/GenBank/DDBJ whole genome shotgun (WGS) entry which is preliminary data.</text>
</comment>
<proteinExistence type="predicted"/>
<dbReference type="AlphaFoldDB" id="A0AAV0WPJ8"/>
<accession>A0AAV0WPJ8</accession>
<gene>
    <name evidence="1" type="ORF">MEUPH1_LOCUS13336</name>
</gene>
<dbReference type="Proteomes" id="UP001160148">
    <property type="component" value="Unassembled WGS sequence"/>
</dbReference>
<protein>
    <submittedName>
        <fullName evidence="1">Uncharacterized protein</fullName>
    </submittedName>
</protein>
<evidence type="ECO:0000313" key="1">
    <source>
        <dbReference type="EMBL" id="CAI6357743.1"/>
    </source>
</evidence>
<evidence type="ECO:0000313" key="2">
    <source>
        <dbReference type="Proteomes" id="UP001160148"/>
    </source>
</evidence>
<reference evidence="1 2" key="1">
    <citation type="submission" date="2023-01" db="EMBL/GenBank/DDBJ databases">
        <authorList>
            <person name="Whitehead M."/>
        </authorList>
    </citation>
    <scope>NUCLEOTIDE SEQUENCE [LARGE SCALE GENOMIC DNA]</scope>
</reference>
<organism evidence="1 2">
    <name type="scientific">Macrosiphum euphorbiae</name>
    <name type="common">potato aphid</name>
    <dbReference type="NCBI Taxonomy" id="13131"/>
    <lineage>
        <taxon>Eukaryota</taxon>
        <taxon>Metazoa</taxon>
        <taxon>Ecdysozoa</taxon>
        <taxon>Arthropoda</taxon>
        <taxon>Hexapoda</taxon>
        <taxon>Insecta</taxon>
        <taxon>Pterygota</taxon>
        <taxon>Neoptera</taxon>
        <taxon>Paraneoptera</taxon>
        <taxon>Hemiptera</taxon>
        <taxon>Sternorrhyncha</taxon>
        <taxon>Aphidomorpha</taxon>
        <taxon>Aphidoidea</taxon>
        <taxon>Aphididae</taxon>
        <taxon>Macrosiphini</taxon>
        <taxon>Macrosiphum</taxon>
    </lineage>
</organism>
<dbReference type="EMBL" id="CARXXK010000002">
    <property type="protein sequence ID" value="CAI6357743.1"/>
    <property type="molecule type" value="Genomic_DNA"/>
</dbReference>